<dbReference type="EMBL" id="CP012836">
    <property type="protein sequence ID" value="AMQ57571.1"/>
    <property type="molecule type" value="Genomic_DNA"/>
</dbReference>
<dbReference type="Pfam" id="PF00534">
    <property type="entry name" value="Glycos_transf_1"/>
    <property type="match status" value="1"/>
</dbReference>
<dbReference type="PATRIC" id="fig|1727163.4.peg.2952"/>
<gene>
    <name evidence="2" type="ORF">AO498_14065</name>
</gene>
<reference evidence="3" key="1">
    <citation type="submission" date="2015-09" db="EMBL/GenBank/DDBJ databases">
        <title>Complete sequence of Algoriphagus sp. M8-2.</title>
        <authorList>
            <person name="Shintani M."/>
        </authorList>
    </citation>
    <scope>NUCLEOTIDE SEQUENCE [LARGE SCALE GENOMIC DNA]</scope>
    <source>
        <strain evidence="3">M8-2</strain>
    </source>
</reference>
<keyword evidence="3" id="KW-1185">Reference proteome</keyword>
<name>A0A142ER16_9BACT</name>
<dbReference type="PANTHER" id="PTHR12526:SF572">
    <property type="entry name" value="BLL5144 PROTEIN"/>
    <property type="match status" value="1"/>
</dbReference>
<sequence length="358" mass="41105">MKRILVSNTSISDQKIGSWTQRITLFYQKNPDFIDFFLCPNLPSESKFIYCSKKKRVPFLSKWFAYFESPYYRSSEFIRAFEKLGIPDQQAQVIVMDDIILLAGFAALKMQGKKFQLIYSFHGHAFKTTGDWIHEVDKVLFLTQLGYKKTKNIHQEFTPEVSIVGNGVDSKRYFPLNPSAKKDIRSKLGYSSEDILITWLSNDRPKKGLKLFLKLIPFILAKFPQVKFQIIGNLSAKVDFGTHVKFLGKLPNQELPTYLQASDVYCFTSLWDEGFGLSLVEAAKCGNVIVASTNGGIPEVLENHPASFFVESPNILEEWLSNITAAIRYVGNYTPDEQFLREFHPVENWEEKFKEALQ</sequence>
<organism evidence="2 3">
    <name type="scientific">Algoriphagus sanaruensis</name>
    <dbReference type="NCBI Taxonomy" id="1727163"/>
    <lineage>
        <taxon>Bacteria</taxon>
        <taxon>Pseudomonadati</taxon>
        <taxon>Bacteroidota</taxon>
        <taxon>Cytophagia</taxon>
        <taxon>Cytophagales</taxon>
        <taxon>Cyclobacteriaceae</taxon>
        <taxon>Algoriphagus</taxon>
    </lineage>
</organism>
<dbReference type="RefSeq" id="WP_067548996.1">
    <property type="nucleotide sequence ID" value="NZ_CP012836.1"/>
</dbReference>
<dbReference type="Gene3D" id="3.40.50.2000">
    <property type="entry name" value="Glycogen Phosphorylase B"/>
    <property type="match status" value="2"/>
</dbReference>
<reference evidence="2 3" key="2">
    <citation type="journal article" date="2016" name="Genome Announc.">
        <title>Complete Genome Sequence of Algoriphagus sp. Strain M8-2, Isolated from a Brackish Lake.</title>
        <authorList>
            <person name="Muraguchi Y."/>
            <person name="Kushimoto K."/>
            <person name="Ohtsubo Y."/>
            <person name="Suzuki T."/>
            <person name="Dohra H."/>
            <person name="Kimbara K."/>
            <person name="Shintani M."/>
        </authorList>
    </citation>
    <scope>NUCLEOTIDE SEQUENCE [LARGE SCALE GENOMIC DNA]</scope>
    <source>
        <strain evidence="2 3">M8-2</strain>
    </source>
</reference>
<proteinExistence type="predicted"/>
<protein>
    <recommendedName>
        <fullName evidence="1">Glycosyl transferase family 1 domain-containing protein</fullName>
    </recommendedName>
</protein>
<dbReference type="SUPFAM" id="SSF53756">
    <property type="entry name" value="UDP-Glycosyltransferase/glycogen phosphorylase"/>
    <property type="match status" value="1"/>
</dbReference>
<accession>A0A142ER16</accession>
<evidence type="ECO:0000259" key="1">
    <source>
        <dbReference type="Pfam" id="PF00534"/>
    </source>
</evidence>
<dbReference type="OrthoDB" id="9801573at2"/>
<dbReference type="AlphaFoldDB" id="A0A142ER16"/>
<evidence type="ECO:0000313" key="3">
    <source>
        <dbReference type="Proteomes" id="UP000073816"/>
    </source>
</evidence>
<evidence type="ECO:0000313" key="2">
    <source>
        <dbReference type="EMBL" id="AMQ57571.1"/>
    </source>
</evidence>
<dbReference type="CDD" id="cd03801">
    <property type="entry name" value="GT4_PimA-like"/>
    <property type="match status" value="1"/>
</dbReference>
<dbReference type="Proteomes" id="UP000073816">
    <property type="component" value="Chromosome"/>
</dbReference>
<dbReference type="PANTHER" id="PTHR12526">
    <property type="entry name" value="GLYCOSYLTRANSFERASE"/>
    <property type="match status" value="1"/>
</dbReference>
<dbReference type="STRING" id="1727163.AO498_14065"/>
<dbReference type="InterPro" id="IPR001296">
    <property type="entry name" value="Glyco_trans_1"/>
</dbReference>
<feature type="domain" description="Glycosyl transferase family 1" evidence="1">
    <location>
        <begin position="181"/>
        <end position="315"/>
    </location>
</feature>
<dbReference type="GO" id="GO:0016757">
    <property type="term" value="F:glycosyltransferase activity"/>
    <property type="evidence" value="ECO:0007669"/>
    <property type="project" value="InterPro"/>
</dbReference>
<dbReference type="KEGG" id="alm:AO498_14065"/>